<keyword evidence="3" id="KW-0808">Transferase</keyword>
<dbReference type="PANTHER" id="PTHR12526:SF638">
    <property type="entry name" value="SPORE COAT PROTEIN SA"/>
    <property type="match status" value="1"/>
</dbReference>
<accession>A0A6M1RNX1</accession>
<dbReference type="Pfam" id="PF00534">
    <property type="entry name" value="Glycos_transf_1"/>
    <property type="match status" value="1"/>
</dbReference>
<dbReference type="AlphaFoldDB" id="A0A6M1RNX1"/>
<sequence length="374" mass="42145">MKVLQVVPELNEGGVERGTLEVGRFLVREGHEAVVISHGGRLVPVLVAAGVRHVAMPVHRKGPLGLLWIRPLRRWLRRERPDILHLRSRWPAWLAWLAWRGLDPAGRPRLVTTVHGFYSVNAYSAIMMRGERVIAVSDSIRAYILRHYPGTEPDRIRVIPRGVDPQEFPRGFRPDATWWERWRREHPQLNGRRLVTLVGRLTRLKGHEDFLQVLVRLRDRWPGVAGVVVGGVARGKERYRGELLREVERLGLKSRVWFLGHRSDVREILAVSDVVCSLSRQPESFGRTSLEALALGRPVVGYDHGGVGEQLRVFLPEGAVRPGDVDAAAAVVSRFLESPPEPRPVGPPYTLEAMCRSTLAVYEELLSGGALVQH</sequence>
<feature type="domain" description="Glycosyltransferase subfamily 4-like N-terminal" evidence="2">
    <location>
        <begin position="13"/>
        <end position="166"/>
    </location>
</feature>
<dbReference type="RefSeq" id="WP_165105823.1">
    <property type="nucleotide sequence ID" value="NZ_JAAKYA010000015.1"/>
</dbReference>
<dbReference type="Gene3D" id="3.40.50.2000">
    <property type="entry name" value="Glycogen Phosphorylase B"/>
    <property type="match status" value="2"/>
</dbReference>
<dbReference type="CDD" id="cd03819">
    <property type="entry name" value="GT4_WavL-like"/>
    <property type="match status" value="1"/>
</dbReference>
<evidence type="ECO:0000259" key="2">
    <source>
        <dbReference type="Pfam" id="PF13439"/>
    </source>
</evidence>
<dbReference type="InterPro" id="IPR001296">
    <property type="entry name" value="Glyco_trans_1"/>
</dbReference>
<keyword evidence="4" id="KW-1185">Reference proteome</keyword>
<gene>
    <name evidence="3" type="ORF">G4L39_03100</name>
</gene>
<protein>
    <submittedName>
        <fullName evidence="3">Glycosyltransferase family 4 protein</fullName>
    </submittedName>
</protein>
<dbReference type="Proteomes" id="UP000477311">
    <property type="component" value="Unassembled WGS sequence"/>
</dbReference>
<reference evidence="3 4" key="1">
    <citation type="submission" date="2020-02" db="EMBL/GenBank/DDBJ databases">
        <title>Draft genome sequence of Limisphaera ngatamarikiensis NGM72.4T, a thermophilic Verrucomicrobia grouped in subdivision 3.</title>
        <authorList>
            <person name="Carere C.R."/>
            <person name="Steen J."/>
            <person name="Hugenholtz P."/>
            <person name="Stott M.B."/>
        </authorList>
    </citation>
    <scope>NUCLEOTIDE SEQUENCE [LARGE SCALE GENOMIC DNA]</scope>
    <source>
        <strain evidence="3 4">NGM72.4</strain>
    </source>
</reference>
<organism evidence="3 4">
    <name type="scientific">Limisphaera ngatamarikiensis</name>
    <dbReference type="NCBI Taxonomy" id="1324935"/>
    <lineage>
        <taxon>Bacteria</taxon>
        <taxon>Pseudomonadati</taxon>
        <taxon>Verrucomicrobiota</taxon>
        <taxon>Verrucomicrobiia</taxon>
        <taxon>Limisphaerales</taxon>
        <taxon>Limisphaeraceae</taxon>
        <taxon>Limisphaera</taxon>
    </lineage>
</organism>
<evidence type="ECO:0000313" key="4">
    <source>
        <dbReference type="Proteomes" id="UP000477311"/>
    </source>
</evidence>
<dbReference type="PANTHER" id="PTHR12526">
    <property type="entry name" value="GLYCOSYLTRANSFERASE"/>
    <property type="match status" value="1"/>
</dbReference>
<evidence type="ECO:0000259" key="1">
    <source>
        <dbReference type="Pfam" id="PF00534"/>
    </source>
</evidence>
<feature type="domain" description="Glycosyl transferase family 1" evidence="1">
    <location>
        <begin position="181"/>
        <end position="342"/>
    </location>
</feature>
<dbReference type="InterPro" id="IPR028098">
    <property type="entry name" value="Glyco_trans_4-like_N"/>
</dbReference>
<comment type="caution">
    <text evidence="3">The sequence shown here is derived from an EMBL/GenBank/DDBJ whole genome shotgun (WGS) entry which is preliminary data.</text>
</comment>
<dbReference type="Pfam" id="PF13439">
    <property type="entry name" value="Glyco_transf_4"/>
    <property type="match status" value="1"/>
</dbReference>
<dbReference type="GO" id="GO:0016757">
    <property type="term" value="F:glycosyltransferase activity"/>
    <property type="evidence" value="ECO:0007669"/>
    <property type="project" value="InterPro"/>
</dbReference>
<proteinExistence type="predicted"/>
<dbReference type="SUPFAM" id="SSF53756">
    <property type="entry name" value="UDP-Glycosyltransferase/glycogen phosphorylase"/>
    <property type="match status" value="1"/>
</dbReference>
<evidence type="ECO:0000313" key="3">
    <source>
        <dbReference type="EMBL" id="NGO38385.1"/>
    </source>
</evidence>
<name>A0A6M1RNX1_9BACT</name>
<dbReference type="EMBL" id="JAAKYA010000015">
    <property type="protein sequence ID" value="NGO38385.1"/>
    <property type="molecule type" value="Genomic_DNA"/>
</dbReference>